<reference evidence="1 2" key="1">
    <citation type="journal article" date="2015" name="Nature">
        <title>rRNA introns, odd ribosomes, and small enigmatic genomes across a large radiation of phyla.</title>
        <authorList>
            <person name="Brown C.T."/>
            <person name="Hug L.A."/>
            <person name="Thomas B.C."/>
            <person name="Sharon I."/>
            <person name="Castelle C.J."/>
            <person name="Singh A."/>
            <person name="Wilkins M.J."/>
            <person name="Williams K.H."/>
            <person name="Banfield J.F."/>
        </authorList>
    </citation>
    <scope>NUCLEOTIDE SEQUENCE [LARGE SCALE GENOMIC DNA]</scope>
</reference>
<evidence type="ECO:0000313" key="1">
    <source>
        <dbReference type="EMBL" id="KKU99433.1"/>
    </source>
</evidence>
<organism evidence="1 2">
    <name type="scientific">Candidatus Amesbacteria bacterium GW2011_GWA1_48_9</name>
    <dbReference type="NCBI Taxonomy" id="1618355"/>
    <lineage>
        <taxon>Bacteria</taxon>
        <taxon>Candidatus Amesiibacteriota</taxon>
    </lineage>
</organism>
<gene>
    <name evidence="1" type="ORF">UY33_C0032G0027</name>
</gene>
<protein>
    <submittedName>
        <fullName evidence="1">Uncharacterized protein</fullName>
    </submittedName>
</protein>
<proteinExistence type="predicted"/>
<accession>A0A0G1XA09</accession>
<name>A0A0G1XA09_9BACT</name>
<evidence type="ECO:0000313" key="2">
    <source>
        <dbReference type="Proteomes" id="UP000034637"/>
    </source>
</evidence>
<comment type="caution">
    <text evidence="1">The sequence shown here is derived from an EMBL/GenBank/DDBJ whole genome shotgun (WGS) entry which is preliminary data.</text>
</comment>
<dbReference type="Proteomes" id="UP000034637">
    <property type="component" value="Unassembled WGS sequence"/>
</dbReference>
<dbReference type="EMBL" id="LCPP01000032">
    <property type="protein sequence ID" value="KKU99433.1"/>
    <property type="molecule type" value="Genomic_DNA"/>
</dbReference>
<sequence>MNQLCGLDIHLLCSIAEDANSGDISYDGFCDKYKVFYGRG</sequence>
<dbReference type="AlphaFoldDB" id="A0A0G1XA09"/>